<dbReference type="Pfam" id="PF16653">
    <property type="entry name" value="Sacchrp_dh_C"/>
    <property type="match status" value="1"/>
</dbReference>
<dbReference type="GO" id="GO:0019878">
    <property type="term" value="P:lysine biosynthetic process via aminoadipic acid"/>
    <property type="evidence" value="ECO:0007669"/>
    <property type="project" value="TreeGrafter"/>
</dbReference>
<name>A0AAV8ZLM9_9CUCU</name>
<dbReference type="Gene3D" id="3.30.360.10">
    <property type="entry name" value="Dihydrodipicolinate Reductase, domain 2"/>
    <property type="match status" value="1"/>
</dbReference>
<dbReference type="GO" id="GO:0005737">
    <property type="term" value="C:cytoplasm"/>
    <property type="evidence" value="ECO:0007669"/>
    <property type="project" value="TreeGrafter"/>
</dbReference>
<gene>
    <name evidence="3" type="ORF">NQ314_004235</name>
</gene>
<dbReference type="GO" id="GO:0004753">
    <property type="term" value="F:saccharopine dehydrogenase activity"/>
    <property type="evidence" value="ECO:0007669"/>
    <property type="project" value="TreeGrafter"/>
</dbReference>
<evidence type="ECO:0000313" key="3">
    <source>
        <dbReference type="EMBL" id="KAJ8965272.1"/>
    </source>
</evidence>
<evidence type="ECO:0000256" key="1">
    <source>
        <dbReference type="ARBA" id="ARBA00023002"/>
    </source>
</evidence>
<protein>
    <recommendedName>
        <fullName evidence="2">Saccharopine dehydrogenase-like C-terminal domain-containing protein</fullName>
    </recommendedName>
</protein>
<dbReference type="AlphaFoldDB" id="A0AAV8ZLM9"/>
<proteinExistence type="predicted"/>
<dbReference type="SUPFAM" id="SSF55347">
    <property type="entry name" value="Glyceraldehyde-3-phosphate dehydrogenase-like, C-terminal domain"/>
    <property type="match status" value="1"/>
</dbReference>
<keyword evidence="4" id="KW-1185">Reference proteome</keyword>
<feature type="domain" description="Saccharopine dehydrogenase-like C-terminal" evidence="2">
    <location>
        <begin position="4"/>
        <end position="62"/>
    </location>
</feature>
<dbReference type="InterPro" id="IPR032095">
    <property type="entry name" value="Sacchrp_dh-like_C"/>
</dbReference>
<dbReference type="Proteomes" id="UP001162156">
    <property type="component" value="Unassembled WGS sequence"/>
</dbReference>
<organism evidence="3 4">
    <name type="scientific">Rhamnusium bicolor</name>
    <dbReference type="NCBI Taxonomy" id="1586634"/>
    <lineage>
        <taxon>Eukaryota</taxon>
        <taxon>Metazoa</taxon>
        <taxon>Ecdysozoa</taxon>
        <taxon>Arthropoda</taxon>
        <taxon>Hexapoda</taxon>
        <taxon>Insecta</taxon>
        <taxon>Pterygota</taxon>
        <taxon>Neoptera</taxon>
        <taxon>Endopterygota</taxon>
        <taxon>Coleoptera</taxon>
        <taxon>Polyphaga</taxon>
        <taxon>Cucujiformia</taxon>
        <taxon>Chrysomeloidea</taxon>
        <taxon>Cerambycidae</taxon>
        <taxon>Lepturinae</taxon>
        <taxon>Rhagiini</taxon>
        <taxon>Rhamnusium</taxon>
    </lineage>
</organism>
<reference evidence="3" key="1">
    <citation type="journal article" date="2023" name="Insect Mol. Biol.">
        <title>Genome sequencing provides insights into the evolution of gene families encoding plant cell wall-degrading enzymes in longhorned beetles.</title>
        <authorList>
            <person name="Shin N.R."/>
            <person name="Okamura Y."/>
            <person name="Kirsch R."/>
            <person name="Pauchet Y."/>
        </authorList>
    </citation>
    <scope>NUCLEOTIDE SEQUENCE</scope>
    <source>
        <strain evidence="3">RBIC_L_NR</strain>
    </source>
</reference>
<dbReference type="EMBL" id="JANEYF010001265">
    <property type="protein sequence ID" value="KAJ8965272.1"/>
    <property type="molecule type" value="Genomic_DNA"/>
</dbReference>
<evidence type="ECO:0000313" key="4">
    <source>
        <dbReference type="Proteomes" id="UP001162156"/>
    </source>
</evidence>
<dbReference type="InterPro" id="IPR051168">
    <property type="entry name" value="AASS"/>
</dbReference>
<dbReference type="PANTHER" id="PTHR11133">
    <property type="entry name" value="SACCHAROPINE DEHYDROGENASE"/>
    <property type="match status" value="1"/>
</dbReference>
<keyword evidence="1" id="KW-0560">Oxidoreductase</keyword>
<dbReference type="PANTHER" id="PTHR11133:SF22">
    <property type="entry name" value="ALPHA-AMINOADIPIC SEMIALDEHYDE SYNTHASE, MITOCHONDRIAL"/>
    <property type="match status" value="1"/>
</dbReference>
<accession>A0AAV8ZLM9</accession>
<sequence>MQKRNERDIIILRHDIGILWPDNRKETRGINFVVYGDSNGHSAMAKTVGYPAAIATKMILDGMDRVINLIRLSLFLNY</sequence>
<comment type="caution">
    <text evidence="3">The sequence shown here is derived from an EMBL/GenBank/DDBJ whole genome shotgun (WGS) entry which is preliminary data.</text>
</comment>
<evidence type="ECO:0000259" key="2">
    <source>
        <dbReference type="Pfam" id="PF16653"/>
    </source>
</evidence>